<evidence type="ECO:0000313" key="15">
    <source>
        <dbReference type="Proteomes" id="UP000261680"/>
    </source>
</evidence>
<gene>
    <name evidence="16" type="primary">GSDMD</name>
</gene>
<evidence type="ECO:0000256" key="1">
    <source>
        <dbReference type="ARBA" id="ARBA00004496"/>
    </source>
</evidence>
<dbReference type="InterPro" id="IPR007677">
    <property type="entry name" value="Gasdermin"/>
</dbReference>
<sequence length="614" mass="66963">MDSSRKKEAAGSAASWRGRLWARWLVPLRAGRGPHGVCGLGRSQECRLASVTKPEFHFWVWAPGSGAPARRRPAEQHNSGLQGGLASRRGPGTWGDHHGAMASAFEGVIRSVVRELDHGGDLIPVDSLQSSTSFQPYCLLGRKLSRSWFWKPRYKCINLSIRDILEPDAPEPAVKQSAPIHVYDSMDGELQGSGEVAAPGQGRLAGGAAVFDNFSISMNVRTLRVDPNIWDAMKKERRLRQPEHKVLQQLRNCGNDVFVVTEVLQTQKEVKVTRTQKQEGSGQFALPGALSVQGQGQGHRSRKKTVTIPSGSTLAFQVAQLLIDSDWGGAHGANGAGWPQGTVRDRPGSLDDLLPVSALTWLPDVLLFWDKKHKKPRTFGLPKAGHQLTGGQSLLSKCLKIESDGFAENWSAVTGDFQGLQAEVGAQAQILQSLSRELCGRLLAGLGQVLREESALQTLEDVLEQGLRCGSVAPLDGPVGALLECLVHSSRQLEEQLALPVLYLVEALAVLSETQHGLLTEMLETADRSRQFELVRSVLEQSTPWRERRAVSLPQGLLESSWGPEAPAWVLLEECGLEVQADAPQVCWEPEARGRTCALYACLTLLLGLSRDCC</sequence>
<organism evidence="15 16">
    <name type="scientific">Ursus maritimus</name>
    <name type="common">Polar bear</name>
    <name type="synonym">Thalarctos maritimus</name>
    <dbReference type="NCBI Taxonomy" id="29073"/>
    <lineage>
        <taxon>Eukaryota</taxon>
        <taxon>Metazoa</taxon>
        <taxon>Chordata</taxon>
        <taxon>Craniata</taxon>
        <taxon>Vertebrata</taxon>
        <taxon>Euteleostomi</taxon>
        <taxon>Mammalia</taxon>
        <taxon>Eutheria</taxon>
        <taxon>Laurasiatheria</taxon>
        <taxon>Carnivora</taxon>
        <taxon>Caniformia</taxon>
        <taxon>Ursidae</taxon>
        <taxon>Ursus</taxon>
    </lineage>
</organism>
<name>A0A8M1FF29_URSMA</name>
<evidence type="ECO:0000256" key="5">
    <source>
        <dbReference type="ARBA" id="ARBA00022475"/>
    </source>
</evidence>
<accession>A0A8M1FF29</accession>
<dbReference type="GO" id="GO:0001786">
    <property type="term" value="F:phosphatidylserine binding"/>
    <property type="evidence" value="ECO:0007669"/>
    <property type="project" value="TreeGrafter"/>
</dbReference>
<evidence type="ECO:0000256" key="2">
    <source>
        <dbReference type="ARBA" id="ARBA00004651"/>
    </source>
</evidence>
<evidence type="ECO:0000256" key="7">
    <source>
        <dbReference type="ARBA" id="ARBA00022590"/>
    </source>
</evidence>
<evidence type="ECO:0000256" key="4">
    <source>
        <dbReference type="ARBA" id="ARBA00022452"/>
    </source>
</evidence>
<dbReference type="OrthoDB" id="9035105at2759"/>
<dbReference type="GO" id="GO:0012501">
    <property type="term" value="P:programmed cell death"/>
    <property type="evidence" value="ECO:0007669"/>
    <property type="project" value="UniProtKB-KW"/>
</dbReference>
<dbReference type="Pfam" id="PF17708">
    <property type="entry name" value="Gasdermin_C"/>
    <property type="match status" value="1"/>
</dbReference>
<dbReference type="GO" id="GO:0005546">
    <property type="term" value="F:phosphatidylinositol-4,5-bisphosphate binding"/>
    <property type="evidence" value="ECO:0007669"/>
    <property type="project" value="TreeGrafter"/>
</dbReference>
<dbReference type="GO" id="GO:0042742">
    <property type="term" value="P:defense response to bacterium"/>
    <property type="evidence" value="ECO:0007669"/>
    <property type="project" value="TreeGrafter"/>
</dbReference>
<evidence type="ECO:0000256" key="12">
    <source>
        <dbReference type="SAM" id="MobiDB-lite"/>
    </source>
</evidence>
<protein>
    <submittedName>
        <fullName evidence="16">Gasdermin-D isoform X1</fullName>
    </submittedName>
</protein>
<feature type="region of interest" description="Disordered" evidence="12">
    <location>
        <begin position="69"/>
        <end position="93"/>
    </location>
</feature>
<dbReference type="CTD" id="79792"/>
<dbReference type="RefSeq" id="XP_040481998.1">
    <property type="nucleotide sequence ID" value="XM_040626064.1"/>
</dbReference>
<dbReference type="PANTHER" id="PTHR16399">
    <property type="entry name" value="GASDERMIN"/>
    <property type="match status" value="1"/>
</dbReference>
<keyword evidence="7" id="KW-1210">Necrosis</keyword>
<keyword evidence="8" id="KW-0812">Transmembrane</keyword>
<dbReference type="GO" id="GO:0005886">
    <property type="term" value="C:plasma membrane"/>
    <property type="evidence" value="ECO:0007669"/>
    <property type="project" value="UniProtKB-SubCell"/>
</dbReference>
<keyword evidence="4" id="KW-1134">Transmembrane beta strand</keyword>
<dbReference type="PANTHER" id="PTHR16399:SF15">
    <property type="entry name" value="GASDERMIN-D"/>
    <property type="match status" value="1"/>
</dbReference>
<evidence type="ECO:0000256" key="8">
    <source>
        <dbReference type="ARBA" id="ARBA00022692"/>
    </source>
</evidence>
<evidence type="ECO:0000256" key="3">
    <source>
        <dbReference type="ARBA" id="ARBA00009279"/>
    </source>
</evidence>
<dbReference type="Pfam" id="PF04598">
    <property type="entry name" value="Gasdermin"/>
    <property type="match status" value="1"/>
</dbReference>
<dbReference type="AlphaFoldDB" id="A0A8M1FF29"/>
<comment type="similarity">
    <text evidence="3">Belongs to the gasdermin family.</text>
</comment>
<evidence type="ECO:0000259" key="14">
    <source>
        <dbReference type="Pfam" id="PF17708"/>
    </source>
</evidence>
<keyword evidence="6" id="KW-0963">Cytoplasm</keyword>
<evidence type="ECO:0000256" key="10">
    <source>
        <dbReference type="ARBA" id="ARBA00023139"/>
    </source>
</evidence>
<keyword evidence="5" id="KW-1003">Cell membrane</keyword>
<reference evidence="16" key="1">
    <citation type="submission" date="2025-08" db="UniProtKB">
        <authorList>
            <consortium name="RefSeq"/>
        </authorList>
    </citation>
    <scope>IDENTIFICATION</scope>
    <source>
        <tissue evidence="16">Whole blood</tissue>
    </source>
</reference>
<proteinExistence type="inferred from homology"/>
<comment type="subcellular location">
    <subcellularLocation>
        <location evidence="2">Cell membrane</location>
        <topology evidence="2">Multi-pass membrane protein</topology>
    </subcellularLocation>
    <subcellularLocation>
        <location evidence="1">Cytoplasm</location>
    </subcellularLocation>
</comment>
<dbReference type="InterPro" id="IPR041263">
    <property type="entry name" value="Gasdermin_PUB"/>
</dbReference>
<keyword evidence="9" id="KW-0472">Membrane</keyword>
<dbReference type="GeneID" id="103656671"/>
<dbReference type="GO" id="GO:0072559">
    <property type="term" value="C:NLRP3 inflammasome complex"/>
    <property type="evidence" value="ECO:0007669"/>
    <property type="project" value="TreeGrafter"/>
</dbReference>
<evidence type="ECO:0000256" key="6">
    <source>
        <dbReference type="ARBA" id="ARBA00022490"/>
    </source>
</evidence>
<feature type="domain" description="Gasdermin pore forming" evidence="13">
    <location>
        <begin position="104"/>
        <end position="326"/>
    </location>
</feature>
<evidence type="ECO:0000313" key="16">
    <source>
        <dbReference type="RefSeq" id="XP_040481998.1"/>
    </source>
</evidence>
<dbReference type="InterPro" id="IPR040460">
    <property type="entry name" value="Gasdermin_pore"/>
</dbReference>
<feature type="domain" description="Gasdermin PUB" evidence="14">
    <location>
        <begin position="416"/>
        <end position="586"/>
    </location>
</feature>
<evidence type="ECO:0000256" key="9">
    <source>
        <dbReference type="ARBA" id="ARBA00023136"/>
    </source>
</evidence>
<dbReference type="GO" id="GO:0070269">
    <property type="term" value="P:pyroptotic inflammatory response"/>
    <property type="evidence" value="ECO:0007669"/>
    <property type="project" value="TreeGrafter"/>
</dbReference>
<evidence type="ECO:0000259" key="13">
    <source>
        <dbReference type="Pfam" id="PF04598"/>
    </source>
</evidence>
<keyword evidence="11" id="KW-0449">Lipoprotein</keyword>
<keyword evidence="15" id="KW-1185">Reference proteome</keyword>
<evidence type="ECO:0000256" key="11">
    <source>
        <dbReference type="ARBA" id="ARBA00023288"/>
    </source>
</evidence>
<dbReference type="GO" id="GO:0070273">
    <property type="term" value="F:phosphatidylinositol-4-phosphate binding"/>
    <property type="evidence" value="ECO:0007669"/>
    <property type="project" value="TreeGrafter"/>
</dbReference>
<dbReference type="Proteomes" id="UP000261680">
    <property type="component" value="Unplaced"/>
</dbReference>
<keyword evidence="10" id="KW-0564">Palmitate</keyword>